<reference evidence="7" key="1">
    <citation type="submission" date="2013-07" db="EMBL/GenBank/DDBJ databases">
        <authorList>
            <consortium name="The Broad Institute Genome Sequencing Platform"/>
            <person name="Cuomo C."/>
            <person name="Litvintseva A."/>
            <person name="Chen Y."/>
            <person name="Heitman J."/>
            <person name="Sun S."/>
            <person name="Springer D."/>
            <person name="Dromer F."/>
            <person name="Young S.K."/>
            <person name="Zeng Q."/>
            <person name="Gargeya S."/>
            <person name="Fitzgerald M."/>
            <person name="Abouelleil A."/>
            <person name="Alvarado L."/>
            <person name="Berlin A.M."/>
            <person name="Chapman S.B."/>
            <person name="Dewar J."/>
            <person name="Goldberg J."/>
            <person name="Griggs A."/>
            <person name="Gujja S."/>
            <person name="Hansen M."/>
            <person name="Howarth C."/>
            <person name="Imamovic A."/>
            <person name="Larimer J."/>
            <person name="McCowan C."/>
            <person name="Murphy C."/>
            <person name="Pearson M."/>
            <person name="Priest M."/>
            <person name="Roberts A."/>
            <person name="Saif S."/>
            <person name="Shea T."/>
            <person name="Sykes S."/>
            <person name="Wortman J."/>
            <person name="Nusbaum C."/>
            <person name="Birren B."/>
        </authorList>
    </citation>
    <scope>NUCLEOTIDE SEQUENCE</scope>
    <source>
        <strain evidence="7">CBS 10118</strain>
    </source>
</reference>
<feature type="domain" description="FAD/NAD(P)-binding" evidence="6">
    <location>
        <begin position="302"/>
        <end position="383"/>
    </location>
</feature>
<dbReference type="InterPro" id="IPR036188">
    <property type="entry name" value="FAD/NAD-bd_sf"/>
</dbReference>
<keyword evidence="4" id="KW-0560">Oxidoreductase</keyword>
<keyword evidence="3" id="KW-0274">FAD</keyword>
<name>A0AAJ8M8Z3_9TREE</name>
<gene>
    <name evidence="7" type="ORF">I302_104161</name>
</gene>
<sequence length="471" mass="51136">MAGEKREHKNIVIIGASIAGHECVNRLVPHLPSHLGIRVLLIDARSFAWWPITILRAVVVPGWEDKITIPLSTERVFKADSPHRVIAGNKVLELREGSVVLERPFEGSEEVPFFRCVIATGASQTIPTMPGWSQTEKEFIDSLRRSQRKIESAKRVVVVGGGAVGVEIAGEIAAHHPHKSVTIVHKDCGLLAPTPPNDVSIKIQKGGSAEVKSYFSPPTDPRLSVELGKICDKLGIAVILNDRVIIPIPTNSSFDDESKDNEVHPDGHFSTNTDGRVSEGDKVDSESKSIEWDGTFGLQPSLVTLRLESGKTLQADYVYPGCGVRPNSKLVGEVDEGALDDGLIRVDEYLKVTSTSHESIFKGQYYAIGDVCSCPGFKLARTAFVNASKTAGNIISEIKGKSPSKYSVGAISHLDLPLGPDEGAGMTNFGWLGTWVFGSKVTTRIRGKTSGTERFFAGRFRGEKKSEIVFD</sequence>
<dbReference type="Proteomes" id="UP000092730">
    <property type="component" value="Chromosome 2"/>
</dbReference>
<organism evidence="7 8">
    <name type="scientific">Kwoniella bestiolae CBS 10118</name>
    <dbReference type="NCBI Taxonomy" id="1296100"/>
    <lineage>
        <taxon>Eukaryota</taxon>
        <taxon>Fungi</taxon>
        <taxon>Dikarya</taxon>
        <taxon>Basidiomycota</taxon>
        <taxon>Agaricomycotina</taxon>
        <taxon>Tremellomycetes</taxon>
        <taxon>Tremellales</taxon>
        <taxon>Cryptococcaceae</taxon>
        <taxon>Kwoniella</taxon>
    </lineage>
</organism>
<evidence type="ECO:0000256" key="4">
    <source>
        <dbReference type="ARBA" id="ARBA00023002"/>
    </source>
</evidence>
<accession>A0AAJ8M8Z3</accession>
<evidence type="ECO:0000259" key="6">
    <source>
        <dbReference type="Pfam" id="PF07992"/>
    </source>
</evidence>
<dbReference type="PANTHER" id="PTHR43735">
    <property type="entry name" value="APOPTOSIS-INDUCING FACTOR 1"/>
    <property type="match status" value="1"/>
</dbReference>
<dbReference type="EMBL" id="CP144542">
    <property type="protein sequence ID" value="WVW82155.1"/>
    <property type="molecule type" value="Genomic_DNA"/>
</dbReference>
<dbReference type="Pfam" id="PF07992">
    <property type="entry name" value="Pyr_redox_2"/>
    <property type="match status" value="2"/>
</dbReference>
<evidence type="ECO:0000313" key="8">
    <source>
        <dbReference type="Proteomes" id="UP000092730"/>
    </source>
</evidence>
<evidence type="ECO:0000256" key="1">
    <source>
        <dbReference type="ARBA" id="ARBA00006442"/>
    </source>
</evidence>
<keyword evidence="8" id="KW-1185">Reference proteome</keyword>
<dbReference type="GO" id="GO:0050660">
    <property type="term" value="F:flavin adenine dinucleotide binding"/>
    <property type="evidence" value="ECO:0007669"/>
    <property type="project" value="TreeGrafter"/>
</dbReference>
<proteinExistence type="inferred from homology"/>
<dbReference type="RefSeq" id="XP_019049087.2">
    <property type="nucleotide sequence ID" value="XM_019189525.2"/>
</dbReference>
<feature type="region of interest" description="Disordered" evidence="5">
    <location>
        <begin position="252"/>
        <end position="282"/>
    </location>
</feature>
<protein>
    <recommendedName>
        <fullName evidence="6">FAD/NAD(P)-binding domain-containing protein</fullName>
    </recommendedName>
</protein>
<evidence type="ECO:0000256" key="3">
    <source>
        <dbReference type="ARBA" id="ARBA00022827"/>
    </source>
</evidence>
<reference evidence="7" key="2">
    <citation type="submission" date="2024-02" db="EMBL/GenBank/DDBJ databases">
        <title>Comparative genomics of Cryptococcus and Kwoniella reveals pathogenesis evolution and contrasting modes of karyotype evolution via chromosome fusion or intercentromeric recombination.</title>
        <authorList>
            <person name="Coelho M.A."/>
            <person name="David-Palma M."/>
            <person name="Shea T."/>
            <person name="Bowers K."/>
            <person name="McGinley-Smith S."/>
            <person name="Mohammad A.W."/>
            <person name="Gnirke A."/>
            <person name="Yurkov A.M."/>
            <person name="Nowrousian M."/>
            <person name="Sun S."/>
            <person name="Cuomo C.A."/>
            <person name="Heitman J."/>
        </authorList>
    </citation>
    <scope>NUCLEOTIDE SEQUENCE</scope>
    <source>
        <strain evidence="7">CBS 10118</strain>
    </source>
</reference>
<dbReference type="SUPFAM" id="SSF51905">
    <property type="entry name" value="FAD/NAD(P)-binding domain"/>
    <property type="match status" value="1"/>
</dbReference>
<dbReference type="PRINTS" id="PR00368">
    <property type="entry name" value="FADPNR"/>
</dbReference>
<dbReference type="KEGG" id="kbi:30207267"/>
<keyword evidence="2" id="KW-0285">Flavoprotein</keyword>
<feature type="domain" description="FAD/NAD(P)-binding" evidence="6">
    <location>
        <begin position="10"/>
        <end position="194"/>
    </location>
</feature>
<dbReference type="InterPro" id="IPR023753">
    <property type="entry name" value="FAD/NAD-binding_dom"/>
</dbReference>
<evidence type="ECO:0000256" key="5">
    <source>
        <dbReference type="SAM" id="MobiDB-lite"/>
    </source>
</evidence>
<evidence type="ECO:0000313" key="7">
    <source>
        <dbReference type="EMBL" id="WVW82155.1"/>
    </source>
</evidence>
<dbReference type="PANTHER" id="PTHR43735:SF3">
    <property type="entry name" value="FERROPTOSIS SUPPRESSOR PROTEIN 1"/>
    <property type="match status" value="1"/>
</dbReference>
<dbReference type="Gene3D" id="3.50.50.60">
    <property type="entry name" value="FAD/NAD(P)-binding domain"/>
    <property type="match status" value="4"/>
</dbReference>
<evidence type="ECO:0000256" key="2">
    <source>
        <dbReference type="ARBA" id="ARBA00022630"/>
    </source>
</evidence>
<dbReference type="AlphaFoldDB" id="A0AAJ8M8Z3"/>
<dbReference type="GeneID" id="30207267"/>
<dbReference type="GO" id="GO:0005737">
    <property type="term" value="C:cytoplasm"/>
    <property type="evidence" value="ECO:0007669"/>
    <property type="project" value="TreeGrafter"/>
</dbReference>
<dbReference type="GO" id="GO:0004174">
    <property type="term" value="F:electron-transferring-flavoprotein dehydrogenase activity"/>
    <property type="evidence" value="ECO:0007669"/>
    <property type="project" value="TreeGrafter"/>
</dbReference>
<comment type="similarity">
    <text evidence="1">Belongs to the FAD-dependent oxidoreductase family.</text>
</comment>